<feature type="region of interest" description="Disordered" evidence="1">
    <location>
        <begin position="350"/>
        <end position="374"/>
    </location>
</feature>
<reference evidence="2" key="1">
    <citation type="submission" date="2014-12" db="EMBL/GenBank/DDBJ databases">
        <authorList>
            <person name="Huang H.-H."/>
            <person name="Chen S.-C."/>
            <person name="Lai M.-C."/>
        </authorList>
    </citation>
    <scope>NUCLEOTIDE SEQUENCE</scope>
    <source>
        <strain evidence="2">K1F9705b</strain>
    </source>
</reference>
<gene>
    <name evidence="2" type="ORF">RJ53_07890</name>
</gene>
<evidence type="ECO:0000313" key="2">
    <source>
        <dbReference type="EMBL" id="MBR1369416.1"/>
    </source>
</evidence>
<accession>A0A8J8B560</accession>
<protein>
    <submittedName>
        <fullName evidence="2">Uncharacterized protein</fullName>
    </submittedName>
</protein>
<keyword evidence="3" id="KW-1185">Reference proteome</keyword>
<name>A0A8J8B560_9EURY</name>
<organism evidence="2 3">
    <name type="scientific">Methanocalculus chunghsingensis</name>
    <dbReference type="NCBI Taxonomy" id="156457"/>
    <lineage>
        <taxon>Archaea</taxon>
        <taxon>Methanobacteriati</taxon>
        <taxon>Methanobacteriota</taxon>
        <taxon>Stenosarchaea group</taxon>
        <taxon>Methanomicrobia</taxon>
        <taxon>Methanomicrobiales</taxon>
        <taxon>Methanocalculaceae</taxon>
        <taxon>Methanocalculus</taxon>
    </lineage>
</organism>
<dbReference type="EMBL" id="JWHL01000012">
    <property type="protein sequence ID" value="MBR1369416.1"/>
    <property type="molecule type" value="Genomic_DNA"/>
</dbReference>
<proteinExistence type="predicted"/>
<dbReference type="Proteomes" id="UP000730161">
    <property type="component" value="Unassembled WGS sequence"/>
</dbReference>
<sequence length="537" mass="61227">MSRDFFRDPDNYDFFSHAFDLTGDHLSREERSKLIGTISELWEEHPYSKEISLTLASLYESVGEYDVADETLTEDYFFCDTSLCMIRQALINRSSGYQADDILADIIGRQDDPQAMRRIYAFLGYTLLNDHKKAKELWMCLLEETSPHPPSGTEDILIAPFDYSVLTDLAFREQIEGIRYLIREGITENLMVEIVSFADAIPSYLRNLLRLVIFFTEEGDDVDITDPLTVLAAAGYGSADIIEGFLGGAGGGADTMLVDHIRARQQEAVDIGEESRALIHLFNWAVDPRTEEDGVGEAAEKLILSSNSVVVEMAEWILAPVPEERLRDFPPGLQPDSFTRRIETLFDSDFERESPSPDLMESQFHSQKQERERTPDTIMALTPEEVVKIDDGDLFFSYLRDHIEDGNHLDMVVRFIGLALDLHRMDEVLELKEVFHQHASVQAMVIIEAYLSVLERRYKHAHEEIERGGMDPDEAALFMARIYLATDTPKKAVEICEKLVRKREVGLHAYPILIRAYREAGSEKKAQKSENALKRLR</sequence>
<dbReference type="RefSeq" id="WP_211531123.1">
    <property type="nucleotide sequence ID" value="NZ_JWHL01000012.1"/>
</dbReference>
<dbReference type="AlphaFoldDB" id="A0A8J8B560"/>
<comment type="caution">
    <text evidence="2">The sequence shown here is derived from an EMBL/GenBank/DDBJ whole genome shotgun (WGS) entry which is preliminary data.</text>
</comment>
<evidence type="ECO:0000256" key="1">
    <source>
        <dbReference type="SAM" id="MobiDB-lite"/>
    </source>
</evidence>
<evidence type="ECO:0000313" key="3">
    <source>
        <dbReference type="Proteomes" id="UP000730161"/>
    </source>
</evidence>